<dbReference type="Pfam" id="PF25183">
    <property type="entry name" value="OMP_b-brl_4"/>
    <property type="match status" value="1"/>
</dbReference>
<keyword evidence="4" id="KW-0732">Signal</keyword>
<dbReference type="STRING" id="682795.AciX8_0267"/>
<name>G8P0L7_GRAMM</name>
<dbReference type="Pfam" id="PF13620">
    <property type="entry name" value="CarboxypepD_reg"/>
    <property type="match status" value="1"/>
</dbReference>
<keyword evidence="7" id="KW-1185">Reference proteome</keyword>
<dbReference type="Proteomes" id="UP000007113">
    <property type="component" value="Chromosome"/>
</dbReference>
<gene>
    <name evidence="6" type="ordered locus">AciX8_0267</name>
</gene>
<dbReference type="EMBL" id="CP003130">
    <property type="protein sequence ID" value="AEU34625.1"/>
    <property type="molecule type" value="Genomic_DNA"/>
</dbReference>
<evidence type="ECO:0000256" key="1">
    <source>
        <dbReference type="ARBA" id="ARBA00004442"/>
    </source>
</evidence>
<dbReference type="InterPro" id="IPR013784">
    <property type="entry name" value="Carb-bd-like_fold"/>
</dbReference>
<dbReference type="Gene3D" id="2.60.40.1120">
    <property type="entry name" value="Carboxypeptidase-like, regulatory domain"/>
    <property type="match status" value="1"/>
</dbReference>
<dbReference type="Gene3D" id="2.40.170.20">
    <property type="entry name" value="TonB-dependent receptor, beta-barrel domain"/>
    <property type="match status" value="1"/>
</dbReference>
<feature type="domain" description="TonB-dependent transporter Oar-like beta-barrel" evidence="5">
    <location>
        <begin position="240"/>
        <end position="1074"/>
    </location>
</feature>
<proteinExistence type="predicted"/>
<protein>
    <submittedName>
        <fullName evidence="6">TonB-dependent receptor</fullName>
    </submittedName>
</protein>
<evidence type="ECO:0000313" key="7">
    <source>
        <dbReference type="Proteomes" id="UP000007113"/>
    </source>
</evidence>
<keyword evidence="2" id="KW-0472">Membrane</keyword>
<dbReference type="AlphaFoldDB" id="G8P0L7"/>
<feature type="chain" id="PRO_5003513341" evidence="4">
    <location>
        <begin position="26"/>
        <end position="1092"/>
    </location>
</feature>
<organism evidence="6 7">
    <name type="scientific">Granulicella mallensis (strain ATCC BAA-1857 / DSM 23137 / MP5ACTX8)</name>
    <dbReference type="NCBI Taxonomy" id="682795"/>
    <lineage>
        <taxon>Bacteria</taxon>
        <taxon>Pseudomonadati</taxon>
        <taxon>Acidobacteriota</taxon>
        <taxon>Terriglobia</taxon>
        <taxon>Terriglobales</taxon>
        <taxon>Acidobacteriaceae</taxon>
        <taxon>Granulicella</taxon>
    </lineage>
</organism>
<accession>G8P0L7</accession>
<dbReference type="GO" id="GO:0009279">
    <property type="term" value="C:cell outer membrane"/>
    <property type="evidence" value="ECO:0007669"/>
    <property type="project" value="UniProtKB-SubCell"/>
</dbReference>
<dbReference type="KEGG" id="gma:AciX8_0267"/>
<feature type="signal peptide" evidence="4">
    <location>
        <begin position="1"/>
        <end position="25"/>
    </location>
</feature>
<evidence type="ECO:0000256" key="4">
    <source>
        <dbReference type="SAM" id="SignalP"/>
    </source>
</evidence>
<evidence type="ECO:0000256" key="3">
    <source>
        <dbReference type="ARBA" id="ARBA00023237"/>
    </source>
</evidence>
<evidence type="ECO:0000256" key="2">
    <source>
        <dbReference type="ARBA" id="ARBA00023136"/>
    </source>
</evidence>
<dbReference type="InterPro" id="IPR036942">
    <property type="entry name" value="Beta-barrel_TonB_sf"/>
</dbReference>
<dbReference type="InterPro" id="IPR057601">
    <property type="entry name" value="Oar-like_b-barrel"/>
</dbReference>
<sequence>MRNWITKLVLLVLFLSAPLLLLAQATNGSIAGTIVDTTGAAVSGATVTATDIQTNIGRSATTSKVGGYRIESVQPGTYKIVVTAPSFATTTIEHIDVSASVVTSANATLGVGSINSTIEVAAVTAGLQTNSGELSDTLTLKEVSTLPISSLNPYALATTLPGVTTVTAGDFTNGTSFSVNGNRPRDNNFLIEGSDNNDQGLHGQAFQPENLEAVQEVTFLLSSFSPEFGGGGAVSNVLFQSGTNHFHGAVFERLLNSSLDATDHSTVLSLQQGSTAGKPKTRENLYGFRIGGPIFRDRAFFFVSTQWDKFRGTSNAGTLTLPTASGYTALNQFASNPRIATLVKAYAGLVGTISSAATSVNLGNDPVTGNPRGTVNFAGVQRTLPNSTNSRELEATSDVNISSADKLRFRFIQSPNETPYDTGNFPDQLPGFDTQQNGIVYNAGITETHVFNQHLLNEVRLSWVRIGFNFDLRPETYANPLALAPAVSIAGITGYGIPAGSVPQGRSQDTYQLQDALSLTLGRHFFKFGFDVADIRIKDGIPFNFYGSIPYQAQANGYTALANYLDDFSGSGNGDATINFGNPTARPVIWDQSYYAQDSWKALPNLELDFGMRYEYHGTPFNYLGFPGFDVNNPAAFPSRVPEVGDKNNFGPRIGFNYQPVAAGKTVISGGFGVFYSHVFSNIIDNIQGSAPNAAAKSIVPGTTGRGTPNWSSILTVCPTCAITTTSATAMDTSNVINAHLLDPITYEYNLRVQHELPGSFVVAAQYVGNRTEKDYATEEFNPTIPGATRLVPTRGRIILEDNEADSNYNGGELDIEHRSRHGLSLRAAYTYSKMLDDGSEIFTDTGNVNGSTYAEIQNTSRAREYAPSLFDHRHRLVVSAVYTPPTWHAQGGARIAAAIANGFTFATITSFQSGQPQNVEIGYDWNGDGIGNDRPILLNKSAPITNWAVKGEDFFDVPVGTLCDGPEFWATSDGCHVVSAANTHWVTSNFGTTQGTVSRNALTTDHTVNTDLTIQRSFKVFKNQSFDIRAEGLNVFNQANTGSYNANLITGVPFNGTDESGNVYTGATTFGNRYLTSTGGRILRFFARYQF</sequence>
<evidence type="ECO:0000259" key="5">
    <source>
        <dbReference type="Pfam" id="PF25183"/>
    </source>
</evidence>
<dbReference type="OrthoDB" id="97893at2"/>
<dbReference type="GO" id="GO:0030246">
    <property type="term" value="F:carbohydrate binding"/>
    <property type="evidence" value="ECO:0007669"/>
    <property type="project" value="InterPro"/>
</dbReference>
<reference evidence="6 7" key="1">
    <citation type="submission" date="2011-11" db="EMBL/GenBank/DDBJ databases">
        <title>Complete sequence of Granulicella mallensis MP5ACTX8.</title>
        <authorList>
            <consortium name="US DOE Joint Genome Institute"/>
            <person name="Lucas S."/>
            <person name="Copeland A."/>
            <person name="Lapidus A."/>
            <person name="Cheng J.-F."/>
            <person name="Goodwin L."/>
            <person name="Pitluck S."/>
            <person name="Peters L."/>
            <person name="Lu M."/>
            <person name="Detter J.C."/>
            <person name="Han C."/>
            <person name="Tapia R."/>
            <person name="Land M."/>
            <person name="Hauser L."/>
            <person name="Kyrpides N."/>
            <person name="Ivanova N."/>
            <person name="Mikhailova N."/>
            <person name="Pagani I."/>
            <person name="Rawat S."/>
            <person name="Mannisto M."/>
            <person name="Haggblom M."/>
            <person name="Woyke T."/>
        </authorList>
    </citation>
    <scope>NUCLEOTIDE SEQUENCE [LARGE SCALE GENOMIC DNA]</scope>
    <source>
        <strain evidence="7">ATCC BAA-1857 / DSM 23137 / MP5ACTX8</strain>
    </source>
</reference>
<dbReference type="SUPFAM" id="SSF56935">
    <property type="entry name" value="Porins"/>
    <property type="match status" value="1"/>
</dbReference>
<comment type="subcellular location">
    <subcellularLocation>
        <location evidence="1">Cell outer membrane</location>
    </subcellularLocation>
</comment>
<keyword evidence="3" id="KW-0998">Cell outer membrane</keyword>
<evidence type="ECO:0000313" key="6">
    <source>
        <dbReference type="EMBL" id="AEU34625.1"/>
    </source>
</evidence>
<dbReference type="eggNOG" id="COG4771">
    <property type="taxonomic scope" value="Bacteria"/>
</dbReference>
<keyword evidence="6" id="KW-0675">Receptor</keyword>
<dbReference type="RefSeq" id="WP_014263509.1">
    <property type="nucleotide sequence ID" value="NC_016631.1"/>
</dbReference>
<dbReference type="SUPFAM" id="SSF49452">
    <property type="entry name" value="Starch-binding domain-like"/>
    <property type="match status" value="1"/>
</dbReference>
<dbReference type="HOGENOM" id="CLU_006298_0_0_0"/>